<sequence length="128" mass="14315">MMPCARWPGCRRRNARRRCAPRFPPLHRIPTVSDIQIDRPHTLGLPTARQHARLWADKAQAKFGVECRYEEGGEHDVLHFSGNGIDGQLQVSADALQLRASLGLLAAMFKDQIEAKLRAQFDDMAAAA</sequence>
<accession>A0A2A7UQ21</accession>
<dbReference type="AlphaFoldDB" id="A0A2A7UQ21"/>
<dbReference type="EMBL" id="PDEA01000001">
    <property type="protein sequence ID" value="PEH87363.1"/>
    <property type="molecule type" value="Genomic_DNA"/>
</dbReference>
<dbReference type="Pfam" id="PF09650">
    <property type="entry name" value="PHA_gran_rgn"/>
    <property type="match status" value="1"/>
</dbReference>
<dbReference type="Proteomes" id="UP000220246">
    <property type="component" value="Unassembled WGS sequence"/>
</dbReference>
<gene>
    <name evidence="1" type="ORF">CRM82_00900</name>
</gene>
<name>A0A2A7UQ21_COMTR</name>
<protein>
    <submittedName>
        <fullName evidence="1">Polyhydroxyalkanoic acid synthase</fullName>
    </submittedName>
</protein>
<reference evidence="2" key="1">
    <citation type="submission" date="2017-09" db="EMBL/GenBank/DDBJ databases">
        <title>FDA dAtabase for Regulatory Grade micrObial Sequences (FDA-ARGOS): Supporting development and validation of Infectious Disease Dx tests.</title>
        <authorList>
            <person name="Minogue T."/>
            <person name="Wolcott M."/>
            <person name="Wasieloski L."/>
            <person name="Aguilar W."/>
            <person name="Moore D."/>
            <person name="Tallon L."/>
            <person name="Sadzewicz L."/>
            <person name="Ott S."/>
            <person name="Zhao X."/>
            <person name="Nagaraj S."/>
            <person name="Vavikolanu K."/>
            <person name="Aluvathingal J."/>
            <person name="Nadendla S."/>
            <person name="Sichtig H."/>
        </authorList>
    </citation>
    <scope>NUCLEOTIDE SEQUENCE [LARGE SCALE GENOMIC DNA]</scope>
    <source>
        <strain evidence="2">FDAARGOS_394</strain>
    </source>
</reference>
<comment type="caution">
    <text evidence="1">The sequence shown here is derived from an EMBL/GenBank/DDBJ whole genome shotgun (WGS) entry which is preliminary data.</text>
</comment>
<evidence type="ECO:0000313" key="1">
    <source>
        <dbReference type="EMBL" id="PEH87363.1"/>
    </source>
</evidence>
<dbReference type="STRING" id="1219032.GCA_001515545_03733"/>
<keyword evidence="2" id="KW-1185">Reference proteome</keyword>
<proteinExistence type="predicted"/>
<dbReference type="InterPro" id="IPR013433">
    <property type="entry name" value="PHA_gran_rgn"/>
</dbReference>
<dbReference type="OrthoDB" id="287584at2"/>
<evidence type="ECO:0000313" key="2">
    <source>
        <dbReference type="Proteomes" id="UP000220246"/>
    </source>
</evidence>
<organism evidence="1 2">
    <name type="scientific">Comamonas terrigena</name>
    <dbReference type="NCBI Taxonomy" id="32013"/>
    <lineage>
        <taxon>Bacteria</taxon>
        <taxon>Pseudomonadati</taxon>
        <taxon>Pseudomonadota</taxon>
        <taxon>Betaproteobacteria</taxon>
        <taxon>Burkholderiales</taxon>
        <taxon>Comamonadaceae</taxon>
        <taxon>Comamonas</taxon>
    </lineage>
</organism>